<evidence type="ECO:0000313" key="2">
    <source>
        <dbReference type="EMBL" id="SCM76876.1"/>
    </source>
</evidence>
<dbReference type="EMBL" id="FMJD01000008">
    <property type="protein sequence ID" value="SCM76876.1"/>
    <property type="molecule type" value="Genomic_DNA"/>
</dbReference>
<name>A0A212LH40_9HYPH</name>
<accession>A0A212LH40</accession>
<dbReference type="RefSeq" id="WP_288196915.1">
    <property type="nucleotide sequence ID" value="NZ_LT608334.1"/>
</dbReference>
<gene>
    <name evidence="2" type="ORF">KL86PLE_40681</name>
</gene>
<feature type="domain" description="Xylose isomerase-like TIM barrel" evidence="1">
    <location>
        <begin position="22"/>
        <end position="308"/>
    </location>
</feature>
<dbReference type="Pfam" id="PF01261">
    <property type="entry name" value="AP_endonuc_2"/>
    <property type="match status" value="1"/>
</dbReference>
<sequence length="314" mass="34851">MMKISLVTNIFARMPFDQLTATAAGLGIEALELGTGNWSANDHLKLDALIDSAAERDKYKETLKRHGLEIAAFNCSGNPLKPGPDGEAHKAVMVKTLRLAELFDVKTVVGMSGCPGGGPSDTTVNWITHPILPEHQESLDWQWDEMLIPFWQEMSRLAENHGVERLAIENLGMNLVYNADTLLRLRAAVGPRVGMNLDPSHQMWMGGDPVAMARKLGDAILHVHAKDVRIERVLADADGLIDTHWIADVPKRQWNYVALGHAHDVAWWKEFFSVLVYLGYDGPVSLEMEDLSMPPIVGVKKSLDVLRQALPRDL</sequence>
<dbReference type="Gene3D" id="3.20.20.150">
    <property type="entry name" value="Divalent-metal-dependent TIM barrel enzymes"/>
    <property type="match status" value="1"/>
</dbReference>
<dbReference type="AlphaFoldDB" id="A0A212LH40"/>
<dbReference type="PANTHER" id="PTHR12110:SF21">
    <property type="entry name" value="XYLOSE ISOMERASE-LIKE TIM BARREL DOMAIN-CONTAINING PROTEIN"/>
    <property type="match status" value="1"/>
</dbReference>
<evidence type="ECO:0000259" key="1">
    <source>
        <dbReference type="Pfam" id="PF01261"/>
    </source>
</evidence>
<reference evidence="2" key="1">
    <citation type="submission" date="2016-08" db="EMBL/GenBank/DDBJ databases">
        <authorList>
            <person name="Seilhamer J.J."/>
        </authorList>
    </citation>
    <scope>NUCLEOTIDE SEQUENCE</scope>
    <source>
        <strain evidence="2">86</strain>
    </source>
</reference>
<dbReference type="InterPro" id="IPR013022">
    <property type="entry name" value="Xyl_isomerase-like_TIM-brl"/>
</dbReference>
<dbReference type="PANTHER" id="PTHR12110">
    <property type="entry name" value="HYDROXYPYRUVATE ISOMERASE"/>
    <property type="match status" value="1"/>
</dbReference>
<dbReference type="InterPro" id="IPR036237">
    <property type="entry name" value="Xyl_isomerase-like_sf"/>
</dbReference>
<organism evidence="2">
    <name type="scientific">uncultured Pleomorphomonas sp</name>
    <dbReference type="NCBI Taxonomy" id="442121"/>
    <lineage>
        <taxon>Bacteria</taxon>
        <taxon>Pseudomonadati</taxon>
        <taxon>Pseudomonadota</taxon>
        <taxon>Alphaproteobacteria</taxon>
        <taxon>Hyphomicrobiales</taxon>
        <taxon>Pleomorphomonadaceae</taxon>
        <taxon>Pleomorphomonas</taxon>
        <taxon>environmental samples</taxon>
    </lineage>
</organism>
<protein>
    <recommendedName>
        <fullName evidence="1">Xylose isomerase-like TIM barrel domain-containing protein</fullName>
    </recommendedName>
</protein>
<dbReference type="SUPFAM" id="SSF51658">
    <property type="entry name" value="Xylose isomerase-like"/>
    <property type="match status" value="1"/>
</dbReference>
<dbReference type="InterPro" id="IPR050312">
    <property type="entry name" value="IolE/XylAMocC-like"/>
</dbReference>
<proteinExistence type="predicted"/>